<dbReference type="InterPro" id="IPR045247">
    <property type="entry name" value="Oye-like"/>
</dbReference>
<dbReference type="PANTHER" id="PTHR22893:SF55">
    <property type="entry name" value="OXIDOREDUCTASE-RELATED"/>
    <property type="match status" value="1"/>
</dbReference>
<dbReference type="SUPFAM" id="SSF51395">
    <property type="entry name" value="FMN-linked oxidoreductases"/>
    <property type="match status" value="1"/>
</dbReference>
<feature type="domain" description="NADH:flavin oxidoreductase/NADH oxidase N-terminal" evidence="1">
    <location>
        <begin position="6"/>
        <end position="339"/>
    </location>
</feature>
<dbReference type="EMBL" id="FRBL01000006">
    <property type="protein sequence ID" value="SHM11982.1"/>
    <property type="molecule type" value="Genomic_DNA"/>
</dbReference>
<protein>
    <submittedName>
        <fullName evidence="2">2,4-dienoyl-CoA reductase</fullName>
    </submittedName>
</protein>
<dbReference type="STRING" id="1419482.SAMN05444266_106426"/>
<gene>
    <name evidence="2" type="ORF">SAMN05444266_106426</name>
</gene>
<evidence type="ECO:0000313" key="2">
    <source>
        <dbReference type="EMBL" id="SHM11982.1"/>
    </source>
</evidence>
<evidence type="ECO:0000259" key="1">
    <source>
        <dbReference type="Pfam" id="PF00724"/>
    </source>
</evidence>
<dbReference type="Proteomes" id="UP000184420">
    <property type="component" value="Unassembled WGS sequence"/>
</dbReference>
<evidence type="ECO:0000313" key="3">
    <source>
        <dbReference type="Proteomes" id="UP000184420"/>
    </source>
</evidence>
<dbReference type="OrthoDB" id="9772736at2"/>
<name>A0A1M7G6I5_9BACT</name>
<dbReference type="Gene3D" id="3.20.20.70">
    <property type="entry name" value="Aldolase class I"/>
    <property type="match status" value="1"/>
</dbReference>
<dbReference type="CDD" id="cd04747">
    <property type="entry name" value="OYE_like_5_FMN"/>
    <property type="match status" value="1"/>
</dbReference>
<dbReference type="Pfam" id="PF00724">
    <property type="entry name" value="Oxidored_FMN"/>
    <property type="match status" value="1"/>
</dbReference>
<dbReference type="InterPro" id="IPR001155">
    <property type="entry name" value="OxRdtase_FMN_N"/>
</dbReference>
<dbReference type="InterPro" id="IPR013785">
    <property type="entry name" value="Aldolase_TIM"/>
</dbReference>
<dbReference type="AlphaFoldDB" id="A0A1M7G6I5"/>
<sequence>MNHSAFFEPYQFKSLNLKNRFVMAPMTRLASPDGVPGQQVAEYYGRRAAADVGLIITEGTVIDRPASKNEKDIPNFYGDAALAGWKKVVDLVHANKGSIAPQIWHTGDAPGMSGWMPPAAKEHPGTMTVADIEATIAAFAKAAKAAKDLGFNAAELHGAHGYLIDYFMWDQSNPRTDAYGGKTVRERTRFAVDVIKAVRAAVGEDFTLILRLSQFKSSDYNAKIANTPAEMEEWILPLADAGVDIFHASQRRFWEPEFEGSDLNFAGWIKKVSGHPTITVGSVGLANDVMKSFGGETSNTSTNFQELERRLTRGDFDLVAVGRSILQDPHWVQKFRDGKFDEMKPFEAASMAKYY</sequence>
<dbReference type="GO" id="GO:0010181">
    <property type="term" value="F:FMN binding"/>
    <property type="evidence" value="ECO:0007669"/>
    <property type="project" value="InterPro"/>
</dbReference>
<dbReference type="GO" id="GO:0016491">
    <property type="term" value="F:oxidoreductase activity"/>
    <property type="evidence" value="ECO:0007669"/>
    <property type="project" value="InterPro"/>
</dbReference>
<dbReference type="RefSeq" id="WP_073083637.1">
    <property type="nucleotide sequence ID" value="NZ_FRBL01000006.1"/>
</dbReference>
<keyword evidence="3" id="KW-1185">Reference proteome</keyword>
<accession>A0A1M7G6I5</accession>
<organism evidence="2 3">
    <name type="scientific">Chitinophaga jiangningensis</name>
    <dbReference type="NCBI Taxonomy" id="1419482"/>
    <lineage>
        <taxon>Bacteria</taxon>
        <taxon>Pseudomonadati</taxon>
        <taxon>Bacteroidota</taxon>
        <taxon>Chitinophagia</taxon>
        <taxon>Chitinophagales</taxon>
        <taxon>Chitinophagaceae</taxon>
        <taxon>Chitinophaga</taxon>
    </lineage>
</organism>
<reference evidence="2 3" key="1">
    <citation type="submission" date="2016-11" db="EMBL/GenBank/DDBJ databases">
        <authorList>
            <person name="Jaros S."/>
            <person name="Januszkiewicz K."/>
            <person name="Wedrychowicz H."/>
        </authorList>
    </citation>
    <scope>NUCLEOTIDE SEQUENCE [LARGE SCALE GENOMIC DNA]</scope>
    <source>
        <strain evidence="2 3">DSM 27406</strain>
    </source>
</reference>
<dbReference type="FunFam" id="3.20.20.70:FF:000262">
    <property type="entry name" value="NADH:flavin oxidoreductase"/>
    <property type="match status" value="1"/>
</dbReference>
<proteinExistence type="predicted"/>
<dbReference type="GO" id="GO:0005829">
    <property type="term" value="C:cytosol"/>
    <property type="evidence" value="ECO:0007669"/>
    <property type="project" value="TreeGrafter"/>
</dbReference>
<dbReference type="PANTHER" id="PTHR22893">
    <property type="entry name" value="NADH OXIDOREDUCTASE-RELATED"/>
    <property type="match status" value="1"/>
</dbReference>